<dbReference type="EMBL" id="CAMAPF010000981">
    <property type="protein sequence ID" value="CAH9134343.1"/>
    <property type="molecule type" value="Genomic_DNA"/>
</dbReference>
<comment type="caution">
    <text evidence="1">The sequence shown here is derived from an EMBL/GenBank/DDBJ whole genome shotgun (WGS) entry which is preliminary data.</text>
</comment>
<name>A0AAV0FGG7_9ASTE</name>
<proteinExistence type="predicted"/>
<organism evidence="1 2">
    <name type="scientific">Cuscuta epithymum</name>
    <dbReference type="NCBI Taxonomy" id="186058"/>
    <lineage>
        <taxon>Eukaryota</taxon>
        <taxon>Viridiplantae</taxon>
        <taxon>Streptophyta</taxon>
        <taxon>Embryophyta</taxon>
        <taxon>Tracheophyta</taxon>
        <taxon>Spermatophyta</taxon>
        <taxon>Magnoliopsida</taxon>
        <taxon>eudicotyledons</taxon>
        <taxon>Gunneridae</taxon>
        <taxon>Pentapetalae</taxon>
        <taxon>asterids</taxon>
        <taxon>lamiids</taxon>
        <taxon>Solanales</taxon>
        <taxon>Convolvulaceae</taxon>
        <taxon>Cuscuteae</taxon>
        <taxon>Cuscuta</taxon>
        <taxon>Cuscuta subgen. Cuscuta</taxon>
    </lineage>
</organism>
<sequence>MKILDFIDSCVQSSFYIIAILLKKASSRSSILLFPPLDRKIDLRHWLLNFSVVSVNSIYGISSSASPSFRPENSSTPQLRTNQISQLRTNQIAFQFSSLNSSLEQIDC</sequence>
<gene>
    <name evidence="1" type="ORF">CEPIT_LOCUS33646</name>
</gene>
<accession>A0AAV0FGG7</accession>
<evidence type="ECO:0000313" key="2">
    <source>
        <dbReference type="Proteomes" id="UP001152523"/>
    </source>
</evidence>
<evidence type="ECO:0000313" key="1">
    <source>
        <dbReference type="EMBL" id="CAH9134343.1"/>
    </source>
</evidence>
<reference evidence="1" key="1">
    <citation type="submission" date="2022-07" db="EMBL/GenBank/DDBJ databases">
        <authorList>
            <person name="Macas J."/>
            <person name="Novak P."/>
            <person name="Neumann P."/>
        </authorList>
    </citation>
    <scope>NUCLEOTIDE SEQUENCE</scope>
</reference>
<keyword evidence="2" id="KW-1185">Reference proteome</keyword>
<dbReference type="Proteomes" id="UP001152523">
    <property type="component" value="Unassembled WGS sequence"/>
</dbReference>
<dbReference type="AlphaFoldDB" id="A0AAV0FGG7"/>
<protein>
    <submittedName>
        <fullName evidence="1">Uncharacterized protein</fullName>
    </submittedName>
</protein>